<dbReference type="EMBL" id="AFYH01141907">
    <property type="status" value="NOT_ANNOTATED_CDS"/>
    <property type="molecule type" value="Genomic_DNA"/>
</dbReference>
<evidence type="ECO:0000256" key="1">
    <source>
        <dbReference type="SAM" id="Coils"/>
    </source>
</evidence>
<dbReference type="GeneTree" id="ENSGT00500000045231"/>
<evidence type="ECO:0000313" key="3">
    <source>
        <dbReference type="Proteomes" id="UP000008672"/>
    </source>
</evidence>
<dbReference type="PANTHER" id="PTHR34649">
    <property type="entry name" value="CILIA- AND FLAGELLA-ASSOCIATED PROTEIN 99"/>
    <property type="match status" value="1"/>
</dbReference>
<protein>
    <submittedName>
        <fullName evidence="2">Cilia and flagella associated protein 99</fullName>
    </submittedName>
</protein>
<dbReference type="HOGENOM" id="CLU_013681_1_0_1"/>
<dbReference type="EMBL" id="AFYH01141906">
    <property type="status" value="NOT_ANNOTATED_CDS"/>
    <property type="molecule type" value="Genomic_DNA"/>
</dbReference>
<feature type="coiled-coil region" evidence="1">
    <location>
        <begin position="462"/>
        <end position="499"/>
    </location>
</feature>
<reference evidence="2" key="3">
    <citation type="submission" date="2025-09" db="UniProtKB">
        <authorList>
            <consortium name="Ensembl"/>
        </authorList>
    </citation>
    <scope>IDENTIFICATION</scope>
</reference>
<accession>H3AMX2</accession>
<dbReference type="EMBL" id="AFYH01141911">
    <property type="status" value="NOT_ANNOTATED_CDS"/>
    <property type="molecule type" value="Genomic_DNA"/>
</dbReference>
<dbReference type="EMBL" id="AFYH01141905">
    <property type="status" value="NOT_ANNOTATED_CDS"/>
    <property type="molecule type" value="Genomic_DNA"/>
</dbReference>
<sequence>LDVTEEMSAFEVLSGCIQYKPLLDIIVDAFYVQDGKNFLISERNLYVVICYMATFQIEKFGIQQFCKIIKSQNINKMYQFLRFFFDTINLNTWIKDEWSKIYDVAYVTEKWINPLLRWQPEVEQLLDQLNDTITNSSALKKISKTTEPEEFNLTKPKPRAIPVPEKIPQLEKALLVPQSTYKTPKEQQLLSEMKLKNRHKAEALLIKANIGQFRCANPEKSEGTKYVMAEIVKERNAKMTIRAHKAHPVPVDKSDNIPIRLNIATILREGALYQRTVEKELRKIEGLMGGAWDPDKFLERHKQIREKEMEQQLAELEKRRLEEKLSHEEAVLARQNVIQENKKKVVLKKKETEELMRQYAEQRLQEEKEVRKLIEQVAEGHKNTKQARVKLHEYKQRIVQEVTEESRGLLRQALEQAEEEMRKKFEVIQQIQAIQSVPLIRHKFVDLTQTAGHALLCEMSMLELHERLALLKEAERKEAEEKRDQILNEKQAKEQLLLDKLEQISLHRTELGRAAVLK</sequence>
<dbReference type="PANTHER" id="PTHR34649:SF1">
    <property type="entry name" value="CILIA- AND FLAGELLA-ASSOCIATED PROTEIN 99"/>
    <property type="match status" value="1"/>
</dbReference>
<keyword evidence="3" id="KW-1185">Reference proteome</keyword>
<organism evidence="2 3">
    <name type="scientific">Latimeria chalumnae</name>
    <name type="common">Coelacanth</name>
    <dbReference type="NCBI Taxonomy" id="7897"/>
    <lineage>
        <taxon>Eukaryota</taxon>
        <taxon>Metazoa</taxon>
        <taxon>Chordata</taxon>
        <taxon>Craniata</taxon>
        <taxon>Vertebrata</taxon>
        <taxon>Euteleostomi</taxon>
        <taxon>Coelacanthiformes</taxon>
        <taxon>Coelacanthidae</taxon>
        <taxon>Latimeria</taxon>
    </lineage>
</organism>
<reference evidence="2" key="2">
    <citation type="submission" date="2025-08" db="UniProtKB">
        <authorList>
            <consortium name="Ensembl"/>
        </authorList>
    </citation>
    <scope>IDENTIFICATION</scope>
</reference>
<dbReference type="Proteomes" id="UP000008672">
    <property type="component" value="Unassembled WGS sequence"/>
</dbReference>
<gene>
    <name evidence="2" type="primary">CFAP99</name>
</gene>
<reference evidence="3" key="1">
    <citation type="submission" date="2011-08" db="EMBL/GenBank/DDBJ databases">
        <title>The draft genome of Latimeria chalumnae.</title>
        <authorList>
            <person name="Di Palma F."/>
            <person name="Alfoldi J."/>
            <person name="Johnson J."/>
            <person name="Berlin A."/>
            <person name="Gnerre S."/>
            <person name="Jaffe D."/>
            <person name="MacCallum I."/>
            <person name="Young S."/>
            <person name="Walker B.J."/>
            <person name="Lander E."/>
            <person name="Lindblad-Toh K."/>
        </authorList>
    </citation>
    <scope>NUCLEOTIDE SEQUENCE [LARGE SCALE GENOMIC DNA]</scope>
    <source>
        <strain evidence="3">Wild caught</strain>
    </source>
</reference>
<keyword evidence="1" id="KW-0175">Coiled coil</keyword>
<feature type="coiled-coil region" evidence="1">
    <location>
        <begin position="299"/>
        <end position="376"/>
    </location>
</feature>
<proteinExistence type="predicted"/>
<dbReference type="EMBL" id="AFYH01141904">
    <property type="status" value="NOT_ANNOTATED_CDS"/>
    <property type="molecule type" value="Genomic_DNA"/>
</dbReference>
<evidence type="ECO:0000313" key="2">
    <source>
        <dbReference type="Ensembl" id="ENSLACP00000010993.1"/>
    </source>
</evidence>
<name>H3AMX2_LATCH</name>
<dbReference type="EMBL" id="AFYH01141909">
    <property type="status" value="NOT_ANNOTATED_CDS"/>
    <property type="molecule type" value="Genomic_DNA"/>
</dbReference>
<dbReference type="InterPro" id="IPR039341">
    <property type="entry name" value="CFAP99"/>
</dbReference>
<dbReference type="Ensembl" id="ENSLACT00000011075.1">
    <property type="protein sequence ID" value="ENSLACP00000010993.1"/>
    <property type="gene ID" value="ENSLACG00000009673.1"/>
</dbReference>
<dbReference type="EMBL" id="AFYH01141908">
    <property type="status" value="NOT_ANNOTATED_CDS"/>
    <property type="molecule type" value="Genomic_DNA"/>
</dbReference>
<dbReference type="AlphaFoldDB" id="H3AMX2"/>
<feature type="coiled-coil region" evidence="1">
    <location>
        <begin position="400"/>
        <end position="434"/>
    </location>
</feature>
<dbReference type="EMBL" id="AFYH01141910">
    <property type="status" value="NOT_ANNOTATED_CDS"/>
    <property type="molecule type" value="Genomic_DNA"/>
</dbReference>